<name>A0A6C0JSK0_9ZZZZ</name>
<protein>
    <submittedName>
        <fullName evidence="4">Uncharacterized protein</fullName>
    </submittedName>
</protein>
<dbReference type="EMBL" id="MN740659">
    <property type="protein sequence ID" value="QHU06644.1"/>
    <property type="molecule type" value="Genomic_DNA"/>
</dbReference>
<dbReference type="Gene3D" id="3.30.310.10">
    <property type="entry name" value="TATA-Binding Protein"/>
    <property type="match status" value="2"/>
</dbReference>
<comment type="similarity">
    <text evidence="1">Belongs to the TBP family.</text>
</comment>
<dbReference type="GO" id="GO:0003677">
    <property type="term" value="F:DNA binding"/>
    <property type="evidence" value="ECO:0007669"/>
    <property type="project" value="UniProtKB-KW"/>
</dbReference>
<dbReference type="SUPFAM" id="SSF55945">
    <property type="entry name" value="TATA-box binding protein-like"/>
    <property type="match status" value="1"/>
</dbReference>
<dbReference type="AlphaFoldDB" id="A0A6C0JSK0"/>
<dbReference type="InterPro" id="IPR012295">
    <property type="entry name" value="TBP_dom_sf"/>
</dbReference>
<evidence type="ECO:0000256" key="2">
    <source>
        <dbReference type="ARBA" id="ARBA00023125"/>
    </source>
</evidence>
<dbReference type="Pfam" id="PF00352">
    <property type="entry name" value="TBP"/>
    <property type="match status" value="1"/>
</dbReference>
<reference evidence="4" key="1">
    <citation type="journal article" date="2020" name="Nature">
        <title>Giant virus diversity and host interactions through global metagenomics.</title>
        <authorList>
            <person name="Schulz F."/>
            <person name="Roux S."/>
            <person name="Paez-Espino D."/>
            <person name="Jungbluth S."/>
            <person name="Walsh D.A."/>
            <person name="Denef V.J."/>
            <person name="McMahon K.D."/>
            <person name="Konstantinidis K.T."/>
            <person name="Eloe-Fadrosh E.A."/>
            <person name="Kyrpides N.C."/>
            <person name="Woyke T."/>
        </authorList>
    </citation>
    <scope>NUCLEOTIDE SEQUENCE</scope>
    <source>
        <strain evidence="4">GVMAG-S-1035315-10</strain>
    </source>
</reference>
<keyword evidence="2" id="KW-0238">DNA-binding</keyword>
<proteinExistence type="inferred from homology"/>
<evidence type="ECO:0000313" key="4">
    <source>
        <dbReference type="EMBL" id="QHU06644.1"/>
    </source>
</evidence>
<sequence length="258" mass="29197">MEKPTLSTMVVLYKSNLSFDTTILANVIPLNDSIIKVEKRGVVKRGQSKRDLIKRRSKKEPSSNSTGFCHNSLTIVMMNDGDGTLPNKEITIKIFQNGVFHMTGILDERYDICSIRILTETLWNNCRESFKTIPDKMEILNRRVVLMNYTTKLSSNNTVAREVLHNSIRNAMLENIVSHYDPDVYPGVKICIGKNNWTAKVFRTGKIILTGIVSPEDCNELISQLLSLFEKVLPQKPSLEHTSDTIDRPVARSVSKAK</sequence>
<dbReference type="GO" id="GO:0006352">
    <property type="term" value="P:DNA-templated transcription initiation"/>
    <property type="evidence" value="ECO:0007669"/>
    <property type="project" value="InterPro"/>
</dbReference>
<evidence type="ECO:0000256" key="1">
    <source>
        <dbReference type="ARBA" id="ARBA00005560"/>
    </source>
</evidence>
<dbReference type="InterPro" id="IPR000814">
    <property type="entry name" value="TBP"/>
</dbReference>
<organism evidence="4">
    <name type="scientific">viral metagenome</name>
    <dbReference type="NCBI Taxonomy" id="1070528"/>
    <lineage>
        <taxon>unclassified sequences</taxon>
        <taxon>metagenomes</taxon>
        <taxon>organismal metagenomes</taxon>
    </lineage>
</organism>
<accession>A0A6C0JSK0</accession>
<keyword evidence="3" id="KW-0804">Transcription</keyword>
<evidence type="ECO:0000256" key="3">
    <source>
        <dbReference type="ARBA" id="ARBA00023163"/>
    </source>
</evidence>